<comment type="caution">
    <text evidence="1">The sequence shown here is derived from an EMBL/GenBank/DDBJ whole genome shotgun (WGS) entry which is preliminary data.</text>
</comment>
<organism evidence="1 2">
    <name type="scientific">Streptomyces hebeiensis</name>
    <dbReference type="NCBI Taxonomy" id="229486"/>
    <lineage>
        <taxon>Bacteria</taxon>
        <taxon>Bacillati</taxon>
        <taxon>Actinomycetota</taxon>
        <taxon>Actinomycetes</taxon>
        <taxon>Kitasatosporales</taxon>
        <taxon>Streptomycetaceae</taxon>
        <taxon>Streptomyces</taxon>
    </lineage>
</organism>
<proteinExistence type="predicted"/>
<gene>
    <name evidence="1" type="ORF">GCM10009654_50750</name>
</gene>
<sequence length="95" mass="10020">MTASSSCRDRAAHFAVPERLGGLPVDVSYGTVSDPAKRASYDADVVVHGAVGQDNGVLLALGECEWGQIMGTGDLRWTGCTAGSEPVRRWPGLFL</sequence>
<evidence type="ECO:0000313" key="1">
    <source>
        <dbReference type="EMBL" id="GAA1187031.1"/>
    </source>
</evidence>
<dbReference type="EMBL" id="BAAAKV010000052">
    <property type="protein sequence ID" value="GAA1187031.1"/>
    <property type="molecule type" value="Genomic_DNA"/>
</dbReference>
<name>A0ABN1V0M5_9ACTN</name>
<dbReference type="Proteomes" id="UP001501371">
    <property type="component" value="Unassembled WGS sequence"/>
</dbReference>
<dbReference type="RefSeq" id="WP_344281122.1">
    <property type="nucleotide sequence ID" value="NZ_BAAAKV010000052.1"/>
</dbReference>
<keyword evidence="2" id="KW-1185">Reference proteome</keyword>
<reference evidence="1 2" key="1">
    <citation type="journal article" date="2019" name="Int. J. Syst. Evol. Microbiol.">
        <title>The Global Catalogue of Microorganisms (GCM) 10K type strain sequencing project: providing services to taxonomists for standard genome sequencing and annotation.</title>
        <authorList>
            <consortium name="The Broad Institute Genomics Platform"/>
            <consortium name="The Broad Institute Genome Sequencing Center for Infectious Disease"/>
            <person name="Wu L."/>
            <person name="Ma J."/>
        </authorList>
    </citation>
    <scope>NUCLEOTIDE SEQUENCE [LARGE SCALE GENOMIC DNA]</scope>
    <source>
        <strain evidence="1 2">JCM 12696</strain>
    </source>
</reference>
<evidence type="ECO:0000313" key="2">
    <source>
        <dbReference type="Proteomes" id="UP001501371"/>
    </source>
</evidence>
<accession>A0ABN1V0M5</accession>
<protein>
    <submittedName>
        <fullName evidence="1">Uncharacterized protein</fullName>
    </submittedName>
</protein>